<name>A0A4Y2LUC8_ARAVE</name>
<reference evidence="1 2" key="1">
    <citation type="journal article" date="2019" name="Sci. Rep.">
        <title>Orb-weaving spider Araneus ventricosus genome elucidates the spidroin gene catalogue.</title>
        <authorList>
            <person name="Kono N."/>
            <person name="Nakamura H."/>
            <person name="Ohtoshi R."/>
            <person name="Moran D.A.P."/>
            <person name="Shinohara A."/>
            <person name="Yoshida Y."/>
            <person name="Fujiwara M."/>
            <person name="Mori M."/>
            <person name="Tomita M."/>
            <person name="Arakawa K."/>
        </authorList>
    </citation>
    <scope>NUCLEOTIDE SEQUENCE [LARGE SCALE GENOMIC DNA]</scope>
</reference>
<keyword evidence="2" id="KW-1185">Reference proteome</keyword>
<gene>
    <name evidence="1" type="ORF">AVEN_191708_1</name>
</gene>
<accession>A0A4Y2LUC8</accession>
<proteinExistence type="predicted"/>
<evidence type="ECO:0000313" key="2">
    <source>
        <dbReference type="Proteomes" id="UP000499080"/>
    </source>
</evidence>
<dbReference type="EMBL" id="BGPR01006343">
    <property type="protein sequence ID" value="GBN18152.1"/>
    <property type="molecule type" value="Genomic_DNA"/>
</dbReference>
<organism evidence="1 2">
    <name type="scientific">Araneus ventricosus</name>
    <name type="common">Orbweaver spider</name>
    <name type="synonym">Epeira ventricosa</name>
    <dbReference type="NCBI Taxonomy" id="182803"/>
    <lineage>
        <taxon>Eukaryota</taxon>
        <taxon>Metazoa</taxon>
        <taxon>Ecdysozoa</taxon>
        <taxon>Arthropoda</taxon>
        <taxon>Chelicerata</taxon>
        <taxon>Arachnida</taxon>
        <taxon>Araneae</taxon>
        <taxon>Araneomorphae</taxon>
        <taxon>Entelegynae</taxon>
        <taxon>Araneoidea</taxon>
        <taxon>Araneidae</taxon>
        <taxon>Araneus</taxon>
    </lineage>
</organism>
<evidence type="ECO:0000313" key="1">
    <source>
        <dbReference type="EMBL" id="GBN18152.1"/>
    </source>
</evidence>
<comment type="caution">
    <text evidence="1">The sequence shown here is derived from an EMBL/GenBank/DDBJ whole genome shotgun (WGS) entry which is preliminary data.</text>
</comment>
<dbReference type="Proteomes" id="UP000499080">
    <property type="component" value="Unassembled WGS sequence"/>
</dbReference>
<protein>
    <submittedName>
        <fullName evidence="1">Uncharacterized protein</fullName>
    </submittedName>
</protein>
<dbReference type="AlphaFoldDB" id="A0A4Y2LUC8"/>
<sequence length="106" mass="11809">MRTFSAECFPAPSLAKTELRFTRSIQMTFSTCGENSSCLYLMEKKSFSVSMCKRIPETEQADRGSGGLMVRSLSRRAPGLKPVSPEDPPCSWRCYLVNGKSDVDQT</sequence>